<gene>
    <name evidence="3" type="ORF">SMSP2_01388</name>
</gene>
<dbReference type="SUPFAM" id="SSF49899">
    <property type="entry name" value="Concanavalin A-like lectins/glucanases"/>
    <property type="match status" value="1"/>
</dbReference>
<dbReference type="KEGG" id="pbas:SMSP2_01388"/>
<feature type="chain" id="PRO_5012320564" description="Ice-binding protein C-terminal domain-containing protein" evidence="1">
    <location>
        <begin position="22"/>
        <end position="241"/>
    </location>
</feature>
<evidence type="ECO:0000259" key="2">
    <source>
        <dbReference type="Pfam" id="PF07589"/>
    </source>
</evidence>
<protein>
    <recommendedName>
        <fullName evidence="2">Ice-binding protein C-terminal domain-containing protein</fullName>
    </recommendedName>
</protein>
<dbReference type="Gene3D" id="2.60.120.200">
    <property type="match status" value="1"/>
</dbReference>
<dbReference type="RefSeq" id="WP_146684831.1">
    <property type="nucleotide sequence ID" value="NZ_CP019646.1"/>
</dbReference>
<dbReference type="Pfam" id="PF07589">
    <property type="entry name" value="PEP-CTERM"/>
    <property type="match status" value="1"/>
</dbReference>
<dbReference type="NCBIfam" id="TIGR02595">
    <property type="entry name" value="PEP_CTERM"/>
    <property type="match status" value="1"/>
</dbReference>
<feature type="signal peptide" evidence="1">
    <location>
        <begin position="1"/>
        <end position="21"/>
    </location>
</feature>
<dbReference type="Pfam" id="PF13385">
    <property type="entry name" value="Laminin_G_3"/>
    <property type="match status" value="1"/>
</dbReference>
<dbReference type="InterPro" id="IPR013320">
    <property type="entry name" value="ConA-like_dom_sf"/>
</dbReference>
<dbReference type="STRING" id="1851148.SMSP2_01388"/>
<organism evidence="3 4">
    <name type="scientific">Limihaloglobus sulfuriphilus</name>
    <dbReference type="NCBI Taxonomy" id="1851148"/>
    <lineage>
        <taxon>Bacteria</taxon>
        <taxon>Pseudomonadati</taxon>
        <taxon>Planctomycetota</taxon>
        <taxon>Phycisphaerae</taxon>
        <taxon>Sedimentisphaerales</taxon>
        <taxon>Sedimentisphaeraceae</taxon>
        <taxon>Limihaloglobus</taxon>
    </lineage>
</organism>
<dbReference type="AlphaFoldDB" id="A0A1Q2MEE9"/>
<accession>A0A1Q2MEE9</accession>
<name>A0A1Q2MEE9_9BACT</name>
<feature type="domain" description="Ice-binding protein C-terminal" evidence="2">
    <location>
        <begin position="220"/>
        <end position="240"/>
    </location>
</feature>
<dbReference type="Proteomes" id="UP000188181">
    <property type="component" value="Chromosome"/>
</dbReference>
<dbReference type="InterPro" id="IPR013424">
    <property type="entry name" value="Ice-binding_C"/>
</dbReference>
<evidence type="ECO:0000313" key="3">
    <source>
        <dbReference type="EMBL" id="AQQ71024.1"/>
    </source>
</evidence>
<evidence type="ECO:0000313" key="4">
    <source>
        <dbReference type="Proteomes" id="UP000188181"/>
    </source>
</evidence>
<keyword evidence="1" id="KW-0732">Signal</keyword>
<evidence type="ECO:0000256" key="1">
    <source>
        <dbReference type="SAM" id="SignalP"/>
    </source>
</evidence>
<keyword evidence="4" id="KW-1185">Reference proteome</keyword>
<sequence length="241" mass="25386" precursor="true">MKKKRSFVLVVMLLSAVCAHAAVTAQWLLDEGGSGGGDTAYDSSGYGNNMVIETGSTAGQWLYEHSQYGTGFSFNGTQRFEAVRPAGGFPFDFSGDFSISADIHTSSGGIIFATTEADSWAYHGKRFEVSGGKLLFQSHSRGVLAGTINVQGALHNVVASYDSSESLLSLYVDGELDASTTITLDNDSYDAYLGGFVSGGTLNAGFFGIMSNVKVTDTVIPEPATMLLLGLGSLGLLRRKA</sequence>
<dbReference type="EMBL" id="CP019646">
    <property type="protein sequence ID" value="AQQ71024.1"/>
    <property type="molecule type" value="Genomic_DNA"/>
</dbReference>
<reference evidence="4" key="1">
    <citation type="submission" date="2017-02" db="EMBL/GenBank/DDBJ databases">
        <title>Comparative genomics and description of representatives of a novel lineage of planctomycetes thriving in anoxic sediments.</title>
        <authorList>
            <person name="Spring S."/>
            <person name="Bunk B."/>
            <person name="Sproer C."/>
        </authorList>
    </citation>
    <scope>NUCLEOTIDE SEQUENCE [LARGE SCALE GENOMIC DNA]</scope>
    <source>
        <strain evidence="4">SM-Chi-D1</strain>
    </source>
</reference>
<proteinExistence type="predicted"/>